<dbReference type="STRING" id="1088818.A0A2I0B2M8"/>
<accession>A0A2I0B2M8</accession>
<dbReference type="Proteomes" id="UP000236161">
    <property type="component" value="Unassembled WGS sequence"/>
</dbReference>
<protein>
    <recommendedName>
        <fullName evidence="2">RING-type E3 ubiquitin transferase</fullName>
        <ecNumber evidence="2">2.3.2.27</ecNumber>
    </recommendedName>
</protein>
<name>A0A2I0B2M8_9ASPA</name>
<evidence type="ECO:0000259" key="10">
    <source>
        <dbReference type="PROSITE" id="PS50089"/>
    </source>
</evidence>
<comment type="catalytic activity">
    <reaction evidence="1">
        <text>S-ubiquitinyl-[E2 ubiquitin-conjugating enzyme]-L-cysteine + [acceptor protein]-L-lysine = [E2 ubiquitin-conjugating enzyme]-L-cysteine + N(6)-ubiquitinyl-[acceptor protein]-L-lysine.</text>
        <dbReference type="EC" id="2.3.2.27"/>
    </reaction>
</comment>
<dbReference type="GO" id="GO:0016874">
    <property type="term" value="F:ligase activity"/>
    <property type="evidence" value="ECO:0007669"/>
    <property type="project" value="UniProtKB-KW"/>
</dbReference>
<reference evidence="11 12" key="1">
    <citation type="journal article" date="2017" name="Nature">
        <title>The Apostasia genome and the evolution of orchids.</title>
        <authorList>
            <person name="Zhang G.Q."/>
            <person name="Liu K.W."/>
            <person name="Li Z."/>
            <person name="Lohaus R."/>
            <person name="Hsiao Y.Y."/>
            <person name="Niu S.C."/>
            <person name="Wang J.Y."/>
            <person name="Lin Y.C."/>
            <person name="Xu Q."/>
            <person name="Chen L.J."/>
            <person name="Yoshida K."/>
            <person name="Fujiwara S."/>
            <person name="Wang Z.W."/>
            <person name="Zhang Y.Q."/>
            <person name="Mitsuda N."/>
            <person name="Wang M."/>
            <person name="Liu G.H."/>
            <person name="Pecoraro L."/>
            <person name="Huang H.X."/>
            <person name="Xiao X.J."/>
            <person name="Lin M."/>
            <person name="Wu X.Y."/>
            <person name="Wu W.L."/>
            <person name="Chen Y.Y."/>
            <person name="Chang S.B."/>
            <person name="Sakamoto S."/>
            <person name="Ohme-Takagi M."/>
            <person name="Yagi M."/>
            <person name="Zeng S.J."/>
            <person name="Shen C.Y."/>
            <person name="Yeh C.M."/>
            <person name="Luo Y.B."/>
            <person name="Tsai W.C."/>
            <person name="Van de Peer Y."/>
            <person name="Liu Z.J."/>
        </authorList>
    </citation>
    <scope>NUCLEOTIDE SEQUENCE [LARGE SCALE GENOMIC DNA]</scope>
    <source>
        <strain evidence="12">cv. Shenzhen</strain>
        <tissue evidence="11">Stem</tissue>
    </source>
</reference>
<feature type="domain" description="RING-type" evidence="10">
    <location>
        <begin position="300"/>
        <end position="341"/>
    </location>
</feature>
<keyword evidence="4" id="KW-0479">Metal-binding</keyword>
<evidence type="ECO:0000313" key="11">
    <source>
        <dbReference type="EMBL" id="PKA62034.1"/>
    </source>
</evidence>
<dbReference type="AlphaFoldDB" id="A0A2I0B2M8"/>
<evidence type="ECO:0000256" key="2">
    <source>
        <dbReference type="ARBA" id="ARBA00012483"/>
    </source>
</evidence>
<dbReference type="GO" id="GO:0008270">
    <property type="term" value="F:zinc ion binding"/>
    <property type="evidence" value="ECO:0007669"/>
    <property type="project" value="UniProtKB-KW"/>
</dbReference>
<feature type="region of interest" description="Disordered" evidence="9">
    <location>
        <begin position="1"/>
        <end position="52"/>
    </location>
</feature>
<evidence type="ECO:0000256" key="7">
    <source>
        <dbReference type="ARBA" id="ARBA00022833"/>
    </source>
</evidence>
<dbReference type="PROSITE" id="PS50089">
    <property type="entry name" value="ZF_RING_2"/>
    <property type="match status" value="1"/>
</dbReference>
<evidence type="ECO:0000256" key="9">
    <source>
        <dbReference type="SAM" id="MobiDB-lite"/>
    </source>
</evidence>
<feature type="compositionally biased region" description="Basic residues" evidence="9">
    <location>
        <begin position="91"/>
        <end position="104"/>
    </location>
</feature>
<dbReference type="Pfam" id="PF13639">
    <property type="entry name" value="zf-RING_2"/>
    <property type="match status" value="1"/>
</dbReference>
<evidence type="ECO:0000256" key="1">
    <source>
        <dbReference type="ARBA" id="ARBA00000900"/>
    </source>
</evidence>
<dbReference type="SUPFAM" id="SSF57850">
    <property type="entry name" value="RING/U-box"/>
    <property type="match status" value="1"/>
</dbReference>
<feature type="region of interest" description="Disordered" evidence="9">
    <location>
        <begin position="84"/>
        <end position="107"/>
    </location>
</feature>
<dbReference type="InterPro" id="IPR001841">
    <property type="entry name" value="Znf_RING"/>
</dbReference>
<dbReference type="OrthoDB" id="8062037at2759"/>
<evidence type="ECO:0000313" key="12">
    <source>
        <dbReference type="Proteomes" id="UP000236161"/>
    </source>
</evidence>
<gene>
    <name evidence="11" type="primary">BB</name>
    <name evidence="11" type="ORF">AXF42_Ash018259</name>
</gene>
<dbReference type="Gene3D" id="3.30.40.10">
    <property type="entry name" value="Zinc/RING finger domain, C3HC4 (zinc finger)"/>
    <property type="match status" value="1"/>
</dbReference>
<dbReference type="InterPro" id="IPR045191">
    <property type="entry name" value="MBR1/2-like"/>
</dbReference>
<keyword evidence="11" id="KW-0436">Ligase</keyword>
<dbReference type="InterPro" id="IPR013083">
    <property type="entry name" value="Znf_RING/FYVE/PHD"/>
</dbReference>
<dbReference type="PANTHER" id="PTHR22937">
    <property type="entry name" value="E3 UBIQUITIN-PROTEIN LIGASE RNF165"/>
    <property type="match status" value="1"/>
</dbReference>
<dbReference type="FunFam" id="3.30.40.10:FF:000451">
    <property type="entry name" value="E3 ubiquitin-protein ligase rnf12-A"/>
    <property type="match status" value="1"/>
</dbReference>
<proteinExistence type="predicted"/>
<dbReference type="EMBL" id="KZ451921">
    <property type="protein sequence ID" value="PKA62034.1"/>
    <property type="molecule type" value="Genomic_DNA"/>
</dbReference>
<evidence type="ECO:0000256" key="5">
    <source>
        <dbReference type="ARBA" id="ARBA00022771"/>
    </source>
</evidence>
<keyword evidence="3" id="KW-0808">Transferase</keyword>
<evidence type="ECO:0000256" key="8">
    <source>
        <dbReference type="PROSITE-ProRule" id="PRU00175"/>
    </source>
</evidence>
<feature type="compositionally biased region" description="Polar residues" evidence="9">
    <location>
        <begin position="1"/>
        <end position="11"/>
    </location>
</feature>
<dbReference type="PANTHER" id="PTHR22937:SF122">
    <property type="entry name" value="RING-TYPE E3 UBIQUITIN TRANSFERASE"/>
    <property type="match status" value="1"/>
</dbReference>
<evidence type="ECO:0000256" key="6">
    <source>
        <dbReference type="ARBA" id="ARBA00022786"/>
    </source>
</evidence>
<dbReference type="EC" id="2.3.2.27" evidence="2"/>
<keyword evidence="6" id="KW-0833">Ubl conjugation pathway</keyword>
<dbReference type="SMART" id="SM00184">
    <property type="entry name" value="RING"/>
    <property type="match status" value="1"/>
</dbReference>
<evidence type="ECO:0000256" key="4">
    <source>
        <dbReference type="ARBA" id="ARBA00022723"/>
    </source>
</evidence>
<sequence length="347" mass="38694">MASVHGPSSSPDLRGIRRLLRLRKPATSSADQDPLISSSSPPLPPPSGEKKKSVAAIAFRGLGCASSAASQAYAPAAAAAAVRSSADWHGKRTRRRRAKHKKKDRLGQPSAVAAADVWCAPGIALVAGDDSVDCVVSHREMVERGGRHDAERALRERLYSGRRGGSQEQVYSTADSLSSLQATLFGSDLMPSGHYYHHMRGYYARPPVELEEWLSANLLRYIKQIMLFQHRLLLRGDAYDQHRDWRLDVDNMTYEELLELGDKIGYVNTGLREEEIALSIRKVKHSILDLRFSTEMERKCSVCQEEYEMDDEVGKLGCGHSYHIYCIKKWLLQKNACPVCKTAVTKN</sequence>
<evidence type="ECO:0000256" key="3">
    <source>
        <dbReference type="ARBA" id="ARBA00022679"/>
    </source>
</evidence>
<keyword evidence="7" id="KW-0862">Zinc</keyword>
<dbReference type="GO" id="GO:0061630">
    <property type="term" value="F:ubiquitin protein ligase activity"/>
    <property type="evidence" value="ECO:0007669"/>
    <property type="project" value="UniProtKB-EC"/>
</dbReference>
<organism evidence="11 12">
    <name type="scientific">Apostasia shenzhenica</name>
    <dbReference type="NCBI Taxonomy" id="1088818"/>
    <lineage>
        <taxon>Eukaryota</taxon>
        <taxon>Viridiplantae</taxon>
        <taxon>Streptophyta</taxon>
        <taxon>Embryophyta</taxon>
        <taxon>Tracheophyta</taxon>
        <taxon>Spermatophyta</taxon>
        <taxon>Magnoliopsida</taxon>
        <taxon>Liliopsida</taxon>
        <taxon>Asparagales</taxon>
        <taxon>Orchidaceae</taxon>
        <taxon>Apostasioideae</taxon>
        <taxon>Apostasia</taxon>
    </lineage>
</organism>
<keyword evidence="12" id="KW-1185">Reference proteome</keyword>
<keyword evidence="5 8" id="KW-0863">Zinc-finger</keyword>